<comment type="caution">
    <text evidence="2">The sequence shown here is derived from an EMBL/GenBank/DDBJ whole genome shotgun (WGS) entry which is preliminary data.</text>
</comment>
<accession>A0ABN9XQJ2</accession>
<dbReference type="Proteomes" id="UP001189429">
    <property type="component" value="Unassembled WGS sequence"/>
</dbReference>
<proteinExistence type="predicted"/>
<dbReference type="Pfam" id="PF05641">
    <property type="entry name" value="Agenet"/>
    <property type="match status" value="2"/>
</dbReference>
<dbReference type="SMART" id="SM00316">
    <property type="entry name" value="S1"/>
    <property type="match status" value="2"/>
</dbReference>
<evidence type="ECO:0000259" key="1">
    <source>
        <dbReference type="PROSITE" id="PS50126"/>
    </source>
</evidence>
<dbReference type="SUPFAM" id="SSF50249">
    <property type="entry name" value="Nucleic acid-binding proteins"/>
    <property type="match status" value="2"/>
</dbReference>
<organism evidence="2 3">
    <name type="scientific">Prorocentrum cordatum</name>
    <dbReference type="NCBI Taxonomy" id="2364126"/>
    <lineage>
        <taxon>Eukaryota</taxon>
        <taxon>Sar</taxon>
        <taxon>Alveolata</taxon>
        <taxon>Dinophyceae</taxon>
        <taxon>Prorocentrales</taxon>
        <taxon>Prorocentraceae</taxon>
        <taxon>Prorocentrum</taxon>
    </lineage>
</organism>
<dbReference type="Gene3D" id="2.40.50.140">
    <property type="entry name" value="Nucleic acid-binding proteins"/>
    <property type="match status" value="2"/>
</dbReference>
<evidence type="ECO:0000313" key="2">
    <source>
        <dbReference type="EMBL" id="CAK0902121.1"/>
    </source>
</evidence>
<dbReference type="Pfam" id="PF00575">
    <property type="entry name" value="S1"/>
    <property type="match status" value="2"/>
</dbReference>
<gene>
    <name evidence="2" type="ORF">PCOR1329_LOCUS78832</name>
</gene>
<dbReference type="PANTHER" id="PTHR10724">
    <property type="entry name" value="30S RIBOSOMAL PROTEIN S1"/>
    <property type="match status" value="1"/>
</dbReference>
<dbReference type="InterPro" id="IPR008395">
    <property type="entry name" value="Agenet-like_dom"/>
</dbReference>
<dbReference type="Gene3D" id="2.30.30.140">
    <property type="match status" value="1"/>
</dbReference>
<name>A0ABN9XQJ2_9DINO</name>
<evidence type="ECO:0000313" key="3">
    <source>
        <dbReference type="Proteomes" id="UP001189429"/>
    </source>
</evidence>
<keyword evidence="3" id="KW-1185">Reference proteome</keyword>
<dbReference type="PROSITE" id="PS50126">
    <property type="entry name" value="S1"/>
    <property type="match status" value="2"/>
</dbReference>
<reference evidence="2" key="1">
    <citation type="submission" date="2023-10" db="EMBL/GenBank/DDBJ databases">
        <authorList>
            <person name="Chen Y."/>
            <person name="Shah S."/>
            <person name="Dougan E. K."/>
            <person name="Thang M."/>
            <person name="Chan C."/>
        </authorList>
    </citation>
    <scope>NUCLEOTIDE SEQUENCE [LARGE SCALE GENOMIC DNA]</scope>
</reference>
<dbReference type="InterPro" id="IPR050437">
    <property type="entry name" value="Ribos_protein_bS1-like"/>
</dbReference>
<dbReference type="InterPro" id="IPR014002">
    <property type="entry name" value="Agenet_dom_plant"/>
</dbReference>
<sequence length="291" mass="32935">MAVEVDSEGVFHECTVEEVSSDWKYCAVKYTDGGEVEEDVDIRGRLRRPRPPWIGAGMRVEVEYEGDYYAGKVTKVSRDKSTCSVAYDAEDEEDEDDIDVRTRVRPERVKLDSLKKGDKIVGRVTKVLDFGAFVDIGAVKEGLLHVSVLRSRLDESPADVVQIGEEITVYVDRVSDDPVYGVKRVSLVLEKPQVYDANRPRYCPDVSPWIGVDRRQWLTGKVVNIEQGLGLFVEVEHPTEGKVIKGMVHITKIANEFVEDIFDYADFGDEVKVRVDYVDARLQRLGLTMLE</sequence>
<dbReference type="SMART" id="SM00743">
    <property type="entry name" value="Agenet"/>
    <property type="match status" value="1"/>
</dbReference>
<feature type="domain" description="S1 motif" evidence="1">
    <location>
        <begin position="215"/>
        <end position="290"/>
    </location>
</feature>
<dbReference type="EMBL" id="CAUYUJ010021026">
    <property type="protein sequence ID" value="CAK0902121.1"/>
    <property type="molecule type" value="Genomic_DNA"/>
</dbReference>
<dbReference type="InterPro" id="IPR012340">
    <property type="entry name" value="NA-bd_OB-fold"/>
</dbReference>
<dbReference type="InterPro" id="IPR003029">
    <property type="entry name" value="S1_domain"/>
</dbReference>
<feature type="domain" description="S1 motif" evidence="1">
    <location>
        <begin position="117"/>
        <end position="190"/>
    </location>
</feature>
<protein>
    <recommendedName>
        <fullName evidence="1">S1 motif domain-containing protein</fullName>
    </recommendedName>
</protein>